<dbReference type="PANTHER" id="PTHR33356">
    <property type="entry name" value="TIP41-LIKE PROTEIN"/>
    <property type="match status" value="1"/>
</dbReference>
<reference evidence="3" key="1">
    <citation type="submission" date="2024-07" db="EMBL/GenBank/DDBJ databases">
        <title>Two chromosome-level genome assemblies of Korean endemic species Abeliophyllum distichum and Forsythia ovata (Oleaceae).</title>
        <authorList>
            <person name="Jang H."/>
        </authorList>
    </citation>
    <scope>NUCLEOTIDE SEQUENCE [LARGE SCALE GENOMIC DNA]</scope>
</reference>
<gene>
    <name evidence="2" type="ORF">Fot_10293</name>
</gene>
<sequence>MADGLQGPEFWLPSEFLTDEDFVMEKEKFNKKTESVSEFCFPTEFPYDFGSYAVGSPETESDDEDLLAALTRQLTRSSFYPSHHHLNPTKPQNLEKGWMMSGSPQSTLIQVGSWSGRSTGGSNNGSPNGPSQVPSPPTTPFGMKNNKSWDLIYHPAVQVPKHKLNGGDGLLGPPRSLAQLQYPTQNLNAPVFQNTRFQQVRVEHLKNQPNMGCGTWYSQHQVYQNRGGRLVGGMGQAAYQTRPTQKFSVSGTGAVSFGGSGGGGGGGGGVKRGCTGTGVFLPRRYGSNNDKNTFPSDSRKKLVSSTALLPDRVIHALNKNFVDMNSCAQSRPEFNMGFAPDYDILTAQRNALLVRHQLGLSSSTRSACPPQDWTF</sequence>
<evidence type="ECO:0000256" key="1">
    <source>
        <dbReference type="SAM" id="MobiDB-lite"/>
    </source>
</evidence>
<protein>
    <submittedName>
        <fullName evidence="2">Uncharacterized protein</fullName>
    </submittedName>
</protein>
<evidence type="ECO:0000313" key="3">
    <source>
        <dbReference type="Proteomes" id="UP001604277"/>
    </source>
</evidence>
<feature type="region of interest" description="Disordered" evidence="1">
    <location>
        <begin position="109"/>
        <end position="146"/>
    </location>
</feature>
<evidence type="ECO:0000313" key="2">
    <source>
        <dbReference type="EMBL" id="KAL2548763.1"/>
    </source>
</evidence>
<dbReference type="Proteomes" id="UP001604277">
    <property type="component" value="Unassembled WGS sequence"/>
</dbReference>
<proteinExistence type="predicted"/>
<organism evidence="2 3">
    <name type="scientific">Forsythia ovata</name>
    <dbReference type="NCBI Taxonomy" id="205694"/>
    <lineage>
        <taxon>Eukaryota</taxon>
        <taxon>Viridiplantae</taxon>
        <taxon>Streptophyta</taxon>
        <taxon>Embryophyta</taxon>
        <taxon>Tracheophyta</taxon>
        <taxon>Spermatophyta</taxon>
        <taxon>Magnoliopsida</taxon>
        <taxon>eudicotyledons</taxon>
        <taxon>Gunneridae</taxon>
        <taxon>Pentapetalae</taxon>
        <taxon>asterids</taxon>
        <taxon>lamiids</taxon>
        <taxon>Lamiales</taxon>
        <taxon>Oleaceae</taxon>
        <taxon>Forsythieae</taxon>
        <taxon>Forsythia</taxon>
    </lineage>
</organism>
<name>A0ABD1WJ58_9LAMI</name>
<dbReference type="PANTHER" id="PTHR33356:SF17">
    <property type="entry name" value="TPX2 CENTRAL DOMAIN-CONTAINING PROTEIN"/>
    <property type="match status" value="1"/>
</dbReference>
<dbReference type="AlphaFoldDB" id="A0ABD1WJ58"/>
<dbReference type="EMBL" id="JBFOLJ010000003">
    <property type="protein sequence ID" value="KAL2548763.1"/>
    <property type="molecule type" value="Genomic_DNA"/>
</dbReference>
<keyword evidence="3" id="KW-1185">Reference proteome</keyword>
<comment type="caution">
    <text evidence="2">The sequence shown here is derived from an EMBL/GenBank/DDBJ whole genome shotgun (WGS) entry which is preliminary data.</text>
</comment>
<accession>A0ABD1WJ58</accession>